<dbReference type="OMA" id="WYVPSRF"/>
<name>A0A7I4XSW5_HAECO</name>
<feature type="compositionally biased region" description="Basic and acidic residues" evidence="1">
    <location>
        <begin position="537"/>
        <end position="548"/>
    </location>
</feature>
<feature type="compositionally biased region" description="Polar residues" evidence="1">
    <location>
        <begin position="484"/>
        <end position="498"/>
    </location>
</feature>
<proteinExistence type="predicted"/>
<keyword evidence="2" id="KW-0732">Signal</keyword>
<dbReference type="OrthoDB" id="5872626at2759"/>
<dbReference type="Proteomes" id="UP000025227">
    <property type="component" value="Unplaced"/>
</dbReference>
<feature type="signal peptide" evidence="2">
    <location>
        <begin position="1"/>
        <end position="24"/>
    </location>
</feature>
<evidence type="ECO:0000313" key="4">
    <source>
        <dbReference type="WBParaSite" id="HCON_00003880-00002"/>
    </source>
</evidence>
<keyword evidence="3" id="KW-1185">Reference proteome</keyword>
<feature type="region of interest" description="Disordered" evidence="1">
    <location>
        <begin position="136"/>
        <end position="218"/>
    </location>
</feature>
<dbReference type="AlphaFoldDB" id="A0A7I4XSW5"/>
<evidence type="ECO:0000256" key="2">
    <source>
        <dbReference type="SAM" id="SignalP"/>
    </source>
</evidence>
<organism evidence="3 4">
    <name type="scientific">Haemonchus contortus</name>
    <name type="common">Barber pole worm</name>
    <dbReference type="NCBI Taxonomy" id="6289"/>
    <lineage>
        <taxon>Eukaryota</taxon>
        <taxon>Metazoa</taxon>
        <taxon>Ecdysozoa</taxon>
        <taxon>Nematoda</taxon>
        <taxon>Chromadorea</taxon>
        <taxon>Rhabditida</taxon>
        <taxon>Rhabditina</taxon>
        <taxon>Rhabditomorpha</taxon>
        <taxon>Strongyloidea</taxon>
        <taxon>Trichostrongylidae</taxon>
        <taxon>Haemonchus</taxon>
    </lineage>
</organism>
<protein>
    <submittedName>
        <fullName evidence="4">Zn(2)-C6 fungal-type domain-containing protein</fullName>
    </submittedName>
</protein>
<feature type="chain" id="PRO_5029799389" evidence="2">
    <location>
        <begin position="25"/>
        <end position="870"/>
    </location>
</feature>
<feature type="region of interest" description="Disordered" evidence="1">
    <location>
        <begin position="481"/>
        <end position="558"/>
    </location>
</feature>
<sequence length="870" mass="96614">MAHSGKVRFLSLEFKLMMAEGLWAQCCIFMADRMGIRGVDRSGFGNRLQSSATKMRPPPTGHMVINMKTTITTHGAHNGVIVHAGVQSGGAGTSQGSQWYIPSQFPQIETPGGTTLHAVAAGTSQENLATSWPSLHINTASPIPEQRPPRQDRSPLLSRQEPSPQPRRREPSPLPRRNGPSPQFRRQEPSPPLRRAPSPPASPVFSFTGRDSPPDEFIQPTKVTLNVFNPGNPHPIAYDTSLRRANSQNTDALINDSVTTTTTIEVFRAPLDPSNPDRVVALPPPPVPSVDDRPLLLRVNGPGYEKWSSQRTETLINDRPVQAVPAHPGKAVQWKETLVEGLQGPKKVYDPYSGQRSPYANAVTSPQPPARHQFQLPTVNSFEERLLPRPTSNRTAYLVQSPTEFSTVSHPLISNSNEDLSRTQYQRSPIPADSVSYHEIITHPAVPDTTLDYRTQHSETPILNHSSHGGYEQVRRPALPSAPLITSTNGTMTRSVSSPLYVEPKRDRSVRPNVPPPPQPRRHSRRSHSSHRRRRDHDHERYERHRSESPSYRRPSAITPAYTAFQPSSISPGYRLDPNVLPGEGPSRANSREIFNLYQTRDAMQNVVAQFDELGYGYGDGPLLSPLTESDHSVISELSARADRTKSDALVSQTIPPFTEQMPRPLHRTSHAMSSDDFYEELDHIYEELDNYRAKLVDTPERSMSSSTLKGDQENEEPEFASVIQLEETVSESDDENDGDDEDDVVLPEELSEYKALIESQPLKGGVRKAHPDGLVFPRITTVVVKLPELPEEHESSSQSTEERGVTIVDIPYADGSVSSFKELSPSDLTCSEDESKAAVVRARAQVRADHCKLLIHGWETLISDSEDGF</sequence>
<evidence type="ECO:0000313" key="3">
    <source>
        <dbReference type="Proteomes" id="UP000025227"/>
    </source>
</evidence>
<accession>A0A7I4XSW5</accession>
<feature type="compositionally biased region" description="Pro residues" evidence="1">
    <location>
        <begin position="189"/>
        <end position="202"/>
    </location>
</feature>
<dbReference type="WBParaSite" id="HCON_00003880-00002">
    <property type="protein sequence ID" value="HCON_00003880-00002"/>
    <property type="gene ID" value="HCON_00003880"/>
</dbReference>
<evidence type="ECO:0000256" key="1">
    <source>
        <dbReference type="SAM" id="MobiDB-lite"/>
    </source>
</evidence>
<reference evidence="4" key="1">
    <citation type="submission" date="2020-12" db="UniProtKB">
        <authorList>
            <consortium name="WormBaseParasite"/>
        </authorList>
    </citation>
    <scope>IDENTIFICATION</scope>
    <source>
        <strain evidence="4">MHco3</strain>
    </source>
</reference>
<feature type="region of interest" description="Disordered" evidence="1">
    <location>
        <begin position="697"/>
        <end position="720"/>
    </location>
</feature>
<feature type="compositionally biased region" description="Basic residues" evidence="1">
    <location>
        <begin position="520"/>
        <end position="536"/>
    </location>
</feature>